<dbReference type="AlphaFoldDB" id="A0A538SZU7"/>
<dbReference type="EC" id="2.7.11.1" evidence="1"/>
<dbReference type="SUPFAM" id="SSF56112">
    <property type="entry name" value="Protein kinase-like (PK-like)"/>
    <property type="match status" value="1"/>
</dbReference>
<evidence type="ECO:0000256" key="8">
    <source>
        <dbReference type="PROSITE-ProRule" id="PRU10141"/>
    </source>
</evidence>
<feature type="binding site" evidence="8">
    <location>
        <position position="67"/>
    </location>
    <ligand>
        <name>ATP</name>
        <dbReference type="ChEBI" id="CHEBI:30616"/>
    </ligand>
</feature>
<dbReference type="InterPro" id="IPR049945">
    <property type="entry name" value="AAA_22"/>
</dbReference>
<dbReference type="InterPro" id="IPR011009">
    <property type="entry name" value="Kinase-like_dom_sf"/>
</dbReference>
<proteinExistence type="predicted"/>
<dbReference type="InterPro" id="IPR019734">
    <property type="entry name" value="TPR_rpt"/>
</dbReference>
<dbReference type="InterPro" id="IPR027417">
    <property type="entry name" value="P-loop_NTPase"/>
</dbReference>
<evidence type="ECO:0000256" key="4">
    <source>
        <dbReference type="ARBA" id="ARBA00022741"/>
    </source>
</evidence>
<dbReference type="Gene3D" id="1.10.510.10">
    <property type="entry name" value="Transferase(Phosphotransferase) domain 1"/>
    <property type="match status" value="1"/>
</dbReference>
<dbReference type="SUPFAM" id="SSF52540">
    <property type="entry name" value="P-loop containing nucleoside triphosphate hydrolases"/>
    <property type="match status" value="1"/>
</dbReference>
<dbReference type="InterPro" id="IPR017441">
    <property type="entry name" value="Protein_kinase_ATP_BS"/>
</dbReference>
<evidence type="ECO:0000256" key="3">
    <source>
        <dbReference type="ARBA" id="ARBA00022679"/>
    </source>
</evidence>
<dbReference type="InterPro" id="IPR000719">
    <property type="entry name" value="Prot_kinase_dom"/>
</dbReference>
<dbReference type="Pfam" id="PF13424">
    <property type="entry name" value="TPR_12"/>
    <property type="match status" value="1"/>
</dbReference>
<dbReference type="Proteomes" id="UP000316852">
    <property type="component" value="Unassembled WGS sequence"/>
</dbReference>
<feature type="repeat" description="TPR" evidence="7">
    <location>
        <begin position="847"/>
        <end position="880"/>
    </location>
</feature>
<keyword evidence="4 8" id="KW-0547">Nucleotide-binding</keyword>
<dbReference type="Pfam" id="PF00069">
    <property type="entry name" value="Pkinase"/>
    <property type="match status" value="1"/>
</dbReference>
<comment type="caution">
    <text evidence="10">The sequence shown here is derived from an EMBL/GenBank/DDBJ whole genome shotgun (WGS) entry which is preliminary data.</text>
</comment>
<evidence type="ECO:0000313" key="10">
    <source>
        <dbReference type="EMBL" id="TMQ56929.1"/>
    </source>
</evidence>
<dbReference type="EMBL" id="VBOW01000072">
    <property type="protein sequence ID" value="TMQ56929.1"/>
    <property type="molecule type" value="Genomic_DNA"/>
</dbReference>
<evidence type="ECO:0000256" key="1">
    <source>
        <dbReference type="ARBA" id="ARBA00012513"/>
    </source>
</evidence>
<dbReference type="GO" id="GO:0005524">
    <property type="term" value="F:ATP binding"/>
    <property type="evidence" value="ECO:0007669"/>
    <property type="project" value="UniProtKB-UniRule"/>
</dbReference>
<evidence type="ECO:0000256" key="2">
    <source>
        <dbReference type="ARBA" id="ARBA00022527"/>
    </source>
</evidence>
<gene>
    <name evidence="10" type="ORF">E6K76_11810</name>
</gene>
<keyword evidence="7" id="KW-0802">TPR repeat</keyword>
<organism evidence="10 11">
    <name type="scientific">Eiseniibacteriota bacterium</name>
    <dbReference type="NCBI Taxonomy" id="2212470"/>
    <lineage>
        <taxon>Bacteria</taxon>
        <taxon>Candidatus Eiseniibacteriota</taxon>
    </lineage>
</organism>
<evidence type="ECO:0000313" key="11">
    <source>
        <dbReference type="Proteomes" id="UP000316852"/>
    </source>
</evidence>
<accession>A0A538SZU7</accession>
<dbReference type="Gene3D" id="3.30.200.20">
    <property type="entry name" value="Phosphorylase Kinase, domain 1"/>
    <property type="match status" value="1"/>
</dbReference>
<dbReference type="SMART" id="SM00028">
    <property type="entry name" value="TPR"/>
    <property type="match status" value="5"/>
</dbReference>
<dbReference type="Gene3D" id="1.25.40.10">
    <property type="entry name" value="Tetratricopeptide repeat domain"/>
    <property type="match status" value="2"/>
</dbReference>
<evidence type="ECO:0000256" key="5">
    <source>
        <dbReference type="ARBA" id="ARBA00022777"/>
    </source>
</evidence>
<dbReference type="CDD" id="cd14014">
    <property type="entry name" value="STKc_PknB_like"/>
    <property type="match status" value="1"/>
</dbReference>
<dbReference type="InterPro" id="IPR011990">
    <property type="entry name" value="TPR-like_helical_dom_sf"/>
</dbReference>
<dbReference type="FunFam" id="1.10.510.10:FF:000021">
    <property type="entry name" value="Serine/threonine protein kinase"/>
    <property type="match status" value="1"/>
</dbReference>
<protein>
    <recommendedName>
        <fullName evidence="1">non-specific serine/threonine protein kinase</fullName>
        <ecNumber evidence="1">2.7.11.1</ecNumber>
    </recommendedName>
</protein>
<keyword evidence="5" id="KW-0418">Kinase</keyword>
<keyword evidence="3" id="KW-0808">Transferase</keyword>
<evidence type="ECO:0000259" key="9">
    <source>
        <dbReference type="PROSITE" id="PS50011"/>
    </source>
</evidence>
<name>A0A538SZU7_UNCEI</name>
<dbReference type="PROSITE" id="PS00107">
    <property type="entry name" value="PROTEIN_KINASE_ATP"/>
    <property type="match status" value="1"/>
</dbReference>
<evidence type="ECO:0000256" key="6">
    <source>
        <dbReference type="ARBA" id="ARBA00022840"/>
    </source>
</evidence>
<dbReference type="Pfam" id="PF25872">
    <property type="entry name" value="HTH_77"/>
    <property type="match status" value="1"/>
</dbReference>
<dbReference type="PROSITE" id="PS50011">
    <property type="entry name" value="PROTEIN_KINASE_DOM"/>
    <property type="match status" value="1"/>
</dbReference>
<dbReference type="GO" id="GO:0016887">
    <property type="term" value="F:ATP hydrolysis activity"/>
    <property type="evidence" value="ECO:0007669"/>
    <property type="project" value="InterPro"/>
</dbReference>
<sequence length="1052" mass="114338">MSSPCTTGTRAIGDEEASLRFKPEDPVDVQVGKAISRYRIAERLGTGGMGVVYRARDERLGRDVALKILSGDALDSGSARQRFIREAQLNIVTIYEIEEADGYHFIAMEFVEGETLRARIARGPLELDELVRIGADVAEALDAAHALGLIHRDIKPANILLTRSGRAKVVDFGLAKRLEGQGSLAAPAATVSDLTEAGAVVGTVAYMSPEQTRGDELDPRSDLFSLGVVLYEASTGRIPFEGPSALAVIHEIALVEPPAPSRIRPRLPRALDGIVLRAMAKDRERRYPRGADVAAALRSLLEGPTVVVETPDDAQLLSARVPNNLPVPLTSFVGRQDEMKEVARLLRTARLVTLLGSGGCGKTRLAIQVARNLLESYPDGAWVVELAALSDPALVPQSVAVALGLREEPGRPLVETVAEYVASRALLLVIDNCEHLTPACASLAQALLAAGAGLRILATSRQALGVPGEALWRIPSLSVPNPGGAPLPRQALCLFESVRLFLDRATALQPTFALTDQNAWTVAQICGRLDGIPLAIELAAARVKVLPVPQILGRLEDRFRLLTSGSTATLQRQQTLRAAVDWSYDLLEEKEQQLFQRISVFAGGLSLEAAEAVCSGDGIGEEEILDLLAHLVDKSLLTPEEGCESTARYRLLETLRAYGRERLQRAGGWDAYVERYCEYHCALAERVEPELLGPKQASWLNRLEEEHDNFRQSIETAHERGDAVRELSLCGSLWRFWWIRGLWQEGNRRLTRALDSRGAPARHPARARALHGAAILARGLGDYTASHDRIEACISIAREAGDREGLASSLRELGNLAYVKGDHAAAKSAYEESLLHCRAIGDRHGIAAVLHNLGSVALGQEDYARARQFYEESLALERELGDRTGEAITLNGLGTAARAQGDDVAAHGYHEQGLALQRELGERSGIAYSLGELGLLAGNAREFPRARAYLKESLEILRELGDRQGMVDALERCAALEFRQDQRERALTLYGASCALREMLGVQPMPEDQRRTREDLGTLWDEIGADGAATVFSKGRAMTLEKAFDLAIGGLL</sequence>
<reference evidence="10 11" key="1">
    <citation type="journal article" date="2019" name="Nat. Microbiol.">
        <title>Mediterranean grassland soil C-N compound turnover is dependent on rainfall and depth, and is mediated by genomically divergent microorganisms.</title>
        <authorList>
            <person name="Diamond S."/>
            <person name="Andeer P.F."/>
            <person name="Li Z."/>
            <person name="Crits-Christoph A."/>
            <person name="Burstein D."/>
            <person name="Anantharaman K."/>
            <person name="Lane K.R."/>
            <person name="Thomas B.C."/>
            <person name="Pan C."/>
            <person name="Northen T.R."/>
            <person name="Banfield J.F."/>
        </authorList>
    </citation>
    <scope>NUCLEOTIDE SEQUENCE [LARGE SCALE GENOMIC DNA]</scope>
    <source>
        <strain evidence="10">WS_6</strain>
    </source>
</reference>
<dbReference type="GO" id="GO:0004674">
    <property type="term" value="F:protein serine/threonine kinase activity"/>
    <property type="evidence" value="ECO:0007669"/>
    <property type="project" value="UniProtKB-KW"/>
</dbReference>
<dbReference type="InterPro" id="IPR008271">
    <property type="entry name" value="Ser/Thr_kinase_AS"/>
</dbReference>
<dbReference type="PANTHER" id="PTHR47691:SF3">
    <property type="entry name" value="HTH-TYPE TRANSCRIPTIONAL REGULATOR RV0890C-RELATED"/>
    <property type="match status" value="1"/>
</dbReference>
<dbReference type="SMART" id="SM00220">
    <property type="entry name" value="S_TKc"/>
    <property type="match status" value="1"/>
</dbReference>
<dbReference type="PROSITE" id="PS50005">
    <property type="entry name" value="TPR"/>
    <property type="match status" value="1"/>
</dbReference>
<dbReference type="Pfam" id="PF13401">
    <property type="entry name" value="AAA_22"/>
    <property type="match status" value="1"/>
</dbReference>
<dbReference type="SUPFAM" id="SSF48452">
    <property type="entry name" value="TPR-like"/>
    <property type="match status" value="2"/>
</dbReference>
<dbReference type="PROSITE" id="PS00108">
    <property type="entry name" value="PROTEIN_KINASE_ST"/>
    <property type="match status" value="1"/>
</dbReference>
<keyword evidence="6 8" id="KW-0067">ATP-binding</keyword>
<evidence type="ECO:0000256" key="7">
    <source>
        <dbReference type="PROSITE-ProRule" id="PRU00339"/>
    </source>
</evidence>
<dbReference type="InterPro" id="IPR058852">
    <property type="entry name" value="HTH_77"/>
</dbReference>
<dbReference type="Gene3D" id="3.40.50.300">
    <property type="entry name" value="P-loop containing nucleotide triphosphate hydrolases"/>
    <property type="match status" value="1"/>
</dbReference>
<feature type="domain" description="Protein kinase" evidence="9">
    <location>
        <begin position="38"/>
        <end position="301"/>
    </location>
</feature>
<dbReference type="PANTHER" id="PTHR47691">
    <property type="entry name" value="REGULATOR-RELATED"/>
    <property type="match status" value="1"/>
</dbReference>
<keyword evidence="2" id="KW-0723">Serine/threonine-protein kinase</keyword>